<evidence type="ECO:0000256" key="1">
    <source>
        <dbReference type="SAM" id="SignalP"/>
    </source>
</evidence>
<dbReference type="Pfam" id="PF06082">
    <property type="entry name" value="YjbH"/>
    <property type="match status" value="1"/>
</dbReference>
<evidence type="ECO:0000313" key="2">
    <source>
        <dbReference type="EMBL" id="SIO02905.1"/>
    </source>
</evidence>
<protein>
    <submittedName>
        <fullName evidence="2">Exopolysaccharide biosynthesis protein YbjH</fullName>
    </submittedName>
</protein>
<dbReference type="InterPro" id="IPR010344">
    <property type="entry name" value="YbjH"/>
</dbReference>
<proteinExistence type="predicted"/>
<gene>
    <name evidence="2" type="ORF">SAMN05444002_2230</name>
</gene>
<feature type="signal peptide" evidence="1">
    <location>
        <begin position="1"/>
        <end position="30"/>
    </location>
</feature>
<feature type="chain" id="PRO_5012681167" evidence="1">
    <location>
        <begin position="31"/>
        <end position="706"/>
    </location>
</feature>
<organism evidence="2 3">
    <name type="scientific">Vannielia litorea</name>
    <dbReference type="NCBI Taxonomy" id="1217970"/>
    <lineage>
        <taxon>Bacteria</taxon>
        <taxon>Pseudomonadati</taxon>
        <taxon>Pseudomonadota</taxon>
        <taxon>Alphaproteobacteria</taxon>
        <taxon>Rhodobacterales</taxon>
        <taxon>Paracoccaceae</taxon>
        <taxon>Vannielia</taxon>
    </lineage>
</organism>
<dbReference type="AlphaFoldDB" id="A0A1N6G5T5"/>
<sequence length="706" mass="78451">MNRRAASFRRRFGSLALLVLALAMAGPATAQNLSFYGTPGLVDMPTAEPLPDGTFALTSANYGPIWRNSLTFQITPRISGSFRYSNLGSLFRPNSDYYDRSFDLTILLREEDDVWPAISLGLRDFGGTGLQGGEFVVASKYVTPRLQLTAGIGWGRFAGRGGFENPLGVINDAFETRPERSTRTGEIGFDHWFRGDAAVFGGFKWHATDRLTLMAEYSSDTYPRESEMAIDPQSSPYNFGLSYRFRNGVDLGAYYLYGNEVGLRLSYLIDPARPRVPAGQESAPPTLLPRSTVAGQSWNLGGTDEVGQRAAHALDQRLGEQGLRLVRHDVRGHEASAEIENLRFGATAQAAGRAARVMANTLDPSVRVFEVTLAEKGMRLTRIRVERADLEEQEHALEGEWHMLARADIADAFQAGGSRSRVAVTYPHLSWGLSPYASFSLFDPDDPLRYEVGVQANAAWEPRPGLILSGQIRKPLHSTIDDATRRSFSVLPHVRSDAVLYAVESDLRITHLTAEYFFRPREDMFGRLTAGYLEPMFGGVSAELLWYPLNSRLALGAEVNYAVQRDFKQLFGFQDYSIWTGHASAYYDLGRGYHGQIDFGRYLAGDWGATFTLDRRFNNGVKVGAFATFTDVSFDDFGEGSFDKGIFVEVPLSWITGQPSRAVTGQVIRPIQRDGGARLSVRNRLYNVVDPYRGGEIVNSWGKYLR</sequence>
<reference evidence="3" key="1">
    <citation type="submission" date="2016-11" db="EMBL/GenBank/DDBJ databases">
        <authorList>
            <person name="Varghese N."/>
            <person name="Submissions S."/>
        </authorList>
    </citation>
    <scope>NUCLEOTIDE SEQUENCE [LARGE SCALE GENOMIC DNA]</scope>
    <source>
        <strain evidence="3">DSM 29440</strain>
    </source>
</reference>
<evidence type="ECO:0000313" key="3">
    <source>
        <dbReference type="Proteomes" id="UP000184932"/>
    </source>
</evidence>
<name>A0A1N6G5T5_9RHOB</name>
<dbReference type="EMBL" id="FSRL01000001">
    <property type="protein sequence ID" value="SIO02905.1"/>
    <property type="molecule type" value="Genomic_DNA"/>
</dbReference>
<dbReference type="Proteomes" id="UP000184932">
    <property type="component" value="Unassembled WGS sequence"/>
</dbReference>
<keyword evidence="3" id="KW-1185">Reference proteome</keyword>
<dbReference type="RefSeq" id="WP_245794434.1">
    <property type="nucleotide sequence ID" value="NZ_FSRL01000001.1"/>
</dbReference>
<dbReference type="STRING" id="1217970.SAMN05444002_2230"/>
<accession>A0A1N6G5T5</accession>
<keyword evidence="1" id="KW-0732">Signal</keyword>